<dbReference type="PANTHER" id="PTHR48106">
    <property type="entry name" value="QUINONE OXIDOREDUCTASE PIG3-RELATED"/>
    <property type="match status" value="1"/>
</dbReference>
<dbReference type="SMART" id="SM00829">
    <property type="entry name" value="PKS_ER"/>
    <property type="match status" value="1"/>
</dbReference>
<dbReference type="Pfam" id="PF08240">
    <property type="entry name" value="ADH_N"/>
    <property type="match status" value="1"/>
</dbReference>
<dbReference type="Gene3D" id="3.40.50.720">
    <property type="entry name" value="NAD(P)-binding Rossmann-like Domain"/>
    <property type="match status" value="1"/>
</dbReference>
<dbReference type="InterPro" id="IPR011032">
    <property type="entry name" value="GroES-like_sf"/>
</dbReference>
<dbReference type="GO" id="GO:0008270">
    <property type="term" value="F:zinc ion binding"/>
    <property type="evidence" value="ECO:0007669"/>
    <property type="project" value="InterPro"/>
</dbReference>
<keyword evidence="1" id="KW-0521">NADP</keyword>
<comment type="caution">
    <text evidence="4">The sequence shown here is derived from an EMBL/GenBank/DDBJ whole genome shotgun (WGS) entry which is preliminary data.</text>
</comment>
<gene>
    <name evidence="4" type="ORF">AWJ07_09805</name>
</gene>
<evidence type="ECO:0000259" key="3">
    <source>
        <dbReference type="SMART" id="SM00829"/>
    </source>
</evidence>
<dbReference type="Pfam" id="PF00107">
    <property type="entry name" value="ADH_zinc_N"/>
    <property type="match status" value="1"/>
</dbReference>
<dbReference type="InterPro" id="IPR002364">
    <property type="entry name" value="Quin_OxRdtase/zeta-crystal_CS"/>
</dbReference>
<feature type="domain" description="Enoyl reductase (ER)" evidence="3">
    <location>
        <begin position="17"/>
        <end position="330"/>
    </location>
</feature>
<evidence type="ECO:0000313" key="4">
    <source>
        <dbReference type="EMBL" id="KVX00099.1"/>
    </source>
</evidence>
<sequence length="337" mass="35560">MATVNRQFTHVVVEQPGEPSVMTMTQSTLAMPTEGQVTIKVYAAGVNGPDIKQRVGAYPPPADASPIIGLEVAGEIVAVADDVTQWQVGDKVCALVPGGGYAELVNTYAAHCLPIPTGYSFVQAAALPETFFTVWGNLFIRGGLNAGETVLIHGGSGGIGTTAIQMASRLGATVFATSGSAEKCQYCLDQGASVAINYNEQHFVEPILEATNGLGVNVIMDIAGGDFINENLKAISTDGRMVSVAMQRGPQANVDIFRIMAKRVIWTGSTLRPQSVANKALIAQGLAEFVWPLLNSGKMSIPIDSVFPFSQVVQAHELMESGTHKGKIVLDLQADPC</sequence>
<dbReference type="RefSeq" id="WP_059747801.1">
    <property type="nucleotide sequence ID" value="NZ_LRDC01000071.1"/>
</dbReference>
<evidence type="ECO:0000256" key="1">
    <source>
        <dbReference type="ARBA" id="ARBA00022857"/>
    </source>
</evidence>
<evidence type="ECO:0000313" key="5">
    <source>
        <dbReference type="Proteomes" id="UP000055702"/>
    </source>
</evidence>
<dbReference type="InterPro" id="IPR013154">
    <property type="entry name" value="ADH-like_N"/>
</dbReference>
<dbReference type="SUPFAM" id="SSF51735">
    <property type="entry name" value="NAD(P)-binding Rossmann-fold domains"/>
    <property type="match status" value="1"/>
</dbReference>
<dbReference type="GO" id="GO:0016651">
    <property type="term" value="F:oxidoreductase activity, acting on NAD(P)H"/>
    <property type="evidence" value="ECO:0007669"/>
    <property type="project" value="TreeGrafter"/>
</dbReference>
<dbReference type="GO" id="GO:0070402">
    <property type="term" value="F:NADPH binding"/>
    <property type="evidence" value="ECO:0007669"/>
    <property type="project" value="TreeGrafter"/>
</dbReference>
<dbReference type="PANTHER" id="PTHR48106:SF8">
    <property type="entry name" value="OS02G0805600 PROTEIN"/>
    <property type="match status" value="1"/>
</dbReference>
<dbReference type="NCBIfam" id="TIGR02824">
    <property type="entry name" value="quinone_pig3"/>
    <property type="match status" value="1"/>
</dbReference>
<dbReference type="Gene3D" id="3.90.180.10">
    <property type="entry name" value="Medium-chain alcohol dehydrogenases, catalytic domain"/>
    <property type="match status" value="1"/>
</dbReference>
<dbReference type="CDD" id="cd05276">
    <property type="entry name" value="p53_inducible_oxidoreductase"/>
    <property type="match status" value="1"/>
</dbReference>
<dbReference type="InterPro" id="IPR014189">
    <property type="entry name" value="Quinone_OxRdtase_PIG3"/>
</dbReference>
<reference evidence="4 5" key="1">
    <citation type="submission" date="2016-01" db="EMBL/GenBank/DDBJ databases">
        <title>Draft genome of the antarctic isolate Shewanella frigidimarina Ag06-30.</title>
        <authorList>
            <person name="Parmeciano Di Noto G."/>
            <person name="Vazquez S."/>
            <person name="Mac Cormack W."/>
            <person name="Iriarte A."/>
            <person name="Quiroga C."/>
        </authorList>
    </citation>
    <scope>NUCLEOTIDE SEQUENCE [LARGE SCALE GENOMIC DNA]</scope>
    <source>
        <strain evidence="4 5">Ag06-30</strain>
    </source>
</reference>
<dbReference type="AlphaFoldDB" id="A0A119CYP6"/>
<accession>A0A119CYP6</accession>
<dbReference type="EMBL" id="LRDC01000071">
    <property type="protein sequence ID" value="KVX00099.1"/>
    <property type="molecule type" value="Genomic_DNA"/>
</dbReference>
<organism evidence="4">
    <name type="scientific">Shewanella frigidimarina</name>
    <dbReference type="NCBI Taxonomy" id="56812"/>
    <lineage>
        <taxon>Bacteria</taxon>
        <taxon>Pseudomonadati</taxon>
        <taxon>Pseudomonadota</taxon>
        <taxon>Gammaproteobacteria</taxon>
        <taxon>Alteromonadales</taxon>
        <taxon>Shewanellaceae</taxon>
        <taxon>Shewanella</taxon>
    </lineage>
</organism>
<dbReference type="SUPFAM" id="SSF50129">
    <property type="entry name" value="GroES-like"/>
    <property type="match status" value="1"/>
</dbReference>
<evidence type="ECO:0000256" key="2">
    <source>
        <dbReference type="ARBA" id="ARBA00023002"/>
    </source>
</evidence>
<protein>
    <submittedName>
        <fullName evidence="4">NAD(P)H-quinone oxidoreductase</fullName>
    </submittedName>
</protein>
<dbReference type="PROSITE" id="PS01162">
    <property type="entry name" value="QOR_ZETA_CRYSTAL"/>
    <property type="match status" value="1"/>
</dbReference>
<dbReference type="InterPro" id="IPR013149">
    <property type="entry name" value="ADH-like_C"/>
</dbReference>
<keyword evidence="2" id="KW-0560">Oxidoreductase</keyword>
<dbReference type="InterPro" id="IPR020843">
    <property type="entry name" value="ER"/>
</dbReference>
<name>A0A119CYP6_SHEFR</name>
<dbReference type="InterPro" id="IPR036291">
    <property type="entry name" value="NAD(P)-bd_dom_sf"/>
</dbReference>
<dbReference type="Proteomes" id="UP000055702">
    <property type="component" value="Unassembled WGS sequence"/>
</dbReference>
<proteinExistence type="predicted"/>